<gene>
    <name evidence="5" type="ORF">Y958_20145</name>
</gene>
<dbReference type="Pfam" id="PF14525">
    <property type="entry name" value="AraC_binding_2"/>
    <property type="match status" value="1"/>
</dbReference>
<evidence type="ECO:0000313" key="5">
    <source>
        <dbReference type="EMBL" id="ASG23156.1"/>
    </source>
</evidence>
<accession>A0A248JXA8</accession>
<keyword evidence="3" id="KW-0804">Transcription</keyword>
<name>A0A248JXA8_9PROT</name>
<dbReference type="KEGG" id="nao:Y958_20145"/>
<keyword evidence="1" id="KW-0805">Transcription regulation</keyword>
<dbReference type="InterPro" id="IPR018060">
    <property type="entry name" value="HTH_AraC"/>
</dbReference>
<feature type="domain" description="HTH araC/xylS-type" evidence="4">
    <location>
        <begin position="219"/>
        <end position="320"/>
    </location>
</feature>
<dbReference type="AlphaFoldDB" id="A0A248JXA8"/>
<dbReference type="SUPFAM" id="SSF46689">
    <property type="entry name" value="Homeodomain-like"/>
    <property type="match status" value="1"/>
</dbReference>
<keyword evidence="6" id="KW-1185">Reference proteome</keyword>
<dbReference type="SMART" id="SM00342">
    <property type="entry name" value="HTH_ARAC"/>
    <property type="match status" value="1"/>
</dbReference>
<evidence type="ECO:0000256" key="1">
    <source>
        <dbReference type="ARBA" id="ARBA00023015"/>
    </source>
</evidence>
<dbReference type="PANTHER" id="PTHR46796">
    <property type="entry name" value="HTH-TYPE TRANSCRIPTIONAL ACTIVATOR RHAS-RELATED"/>
    <property type="match status" value="1"/>
</dbReference>
<dbReference type="GO" id="GO:0043565">
    <property type="term" value="F:sequence-specific DNA binding"/>
    <property type="evidence" value="ECO:0007669"/>
    <property type="project" value="InterPro"/>
</dbReference>
<proteinExistence type="predicted"/>
<dbReference type="InterPro" id="IPR050204">
    <property type="entry name" value="AraC_XylS_family_regulators"/>
</dbReference>
<dbReference type="PROSITE" id="PS00041">
    <property type="entry name" value="HTH_ARAC_FAMILY_1"/>
    <property type="match status" value="1"/>
</dbReference>
<keyword evidence="2" id="KW-0238">DNA-binding</keyword>
<dbReference type="Pfam" id="PF12833">
    <property type="entry name" value="HTH_18"/>
    <property type="match status" value="1"/>
</dbReference>
<dbReference type="GO" id="GO:0003700">
    <property type="term" value="F:DNA-binding transcription factor activity"/>
    <property type="evidence" value="ECO:0007669"/>
    <property type="project" value="InterPro"/>
</dbReference>
<dbReference type="InterPro" id="IPR009057">
    <property type="entry name" value="Homeodomain-like_sf"/>
</dbReference>
<dbReference type="InterPro" id="IPR018062">
    <property type="entry name" value="HTH_AraC-typ_CS"/>
</dbReference>
<dbReference type="Proteomes" id="UP000197153">
    <property type="component" value="Chromosome 2"/>
</dbReference>
<evidence type="ECO:0000256" key="3">
    <source>
        <dbReference type="ARBA" id="ARBA00023163"/>
    </source>
</evidence>
<dbReference type="PANTHER" id="PTHR46796:SF6">
    <property type="entry name" value="ARAC SUBFAMILY"/>
    <property type="match status" value="1"/>
</dbReference>
<dbReference type="Gene3D" id="1.10.10.60">
    <property type="entry name" value="Homeodomain-like"/>
    <property type="match status" value="1"/>
</dbReference>
<reference evidence="5 6" key="1">
    <citation type="submission" date="2017-06" db="EMBL/GenBank/DDBJ databases">
        <title>Complete genome sequence of Nitrospirillum amazonense strain CBAmC, an endophytic nitrogen-fixing and plant growth-promoting bacterium, isolated from sugarcane.</title>
        <authorList>
            <person name="Schwab S."/>
            <person name="dos Santos Teixeira K.R."/>
            <person name="Simoes Araujo J.L."/>
            <person name="Soares Vidal M."/>
            <person name="Borges de Freitas H.R."/>
            <person name="Rivello Crivelaro A.L."/>
            <person name="Bueno de Camargo Nunes A."/>
            <person name="dos Santos C.M."/>
            <person name="Palmeira da Silva Rosa D."/>
            <person name="da Silva Padilha D."/>
            <person name="da Silva E."/>
            <person name="Araujo Terra L."/>
            <person name="Soares Mendes V."/>
            <person name="Farinelli L."/>
            <person name="Magalhaes Cruz L."/>
            <person name="Baldani J.I."/>
        </authorList>
    </citation>
    <scope>NUCLEOTIDE SEQUENCE [LARGE SCALE GENOMIC DNA]</scope>
    <source>
        <strain evidence="5 6">CBAmC</strain>
    </source>
</reference>
<sequence length="324" mass="35670">MAWDFKSACLNFSTGDQKSDDGKSFWTKKISTFLPGLHFDFHQHGNFSASATIAPLGSAILLSKHVDPHTVIRAKNLIIRDHIDDFCLLYIVCGAAVISCNNGATTIGLKPGQWILKNSAVEYLLRFESETEAKVLILPKSWLASRTPCAEEMALKDVCDKNGWGRALACVMAELNPETVHQLPLPPGEIVNQISALLTLTAGWQEAPALRTGPRATLRRLRQAMRDRLHDPALTPSDFAAQQGISKRTLHALFAAAGTSFSKDLISMRLEYARSLLTTPGFQNKSIAEISRYAGFTNSGHFSRRFLAAYGVAPSIYSRARQRP</sequence>
<organism evidence="5 6">
    <name type="scientific">Nitrospirillum viridazoti CBAmc</name>
    <dbReference type="NCBI Taxonomy" id="1441467"/>
    <lineage>
        <taxon>Bacteria</taxon>
        <taxon>Pseudomonadati</taxon>
        <taxon>Pseudomonadota</taxon>
        <taxon>Alphaproteobacteria</taxon>
        <taxon>Rhodospirillales</taxon>
        <taxon>Azospirillaceae</taxon>
        <taxon>Nitrospirillum</taxon>
        <taxon>Nitrospirillum viridazoti</taxon>
    </lineage>
</organism>
<evidence type="ECO:0000256" key="2">
    <source>
        <dbReference type="ARBA" id="ARBA00023125"/>
    </source>
</evidence>
<dbReference type="EMBL" id="CP022111">
    <property type="protein sequence ID" value="ASG23156.1"/>
    <property type="molecule type" value="Genomic_DNA"/>
</dbReference>
<protein>
    <recommendedName>
        <fullName evidence="4">HTH araC/xylS-type domain-containing protein</fullName>
    </recommendedName>
</protein>
<evidence type="ECO:0000313" key="6">
    <source>
        <dbReference type="Proteomes" id="UP000197153"/>
    </source>
</evidence>
<dbReference type="RefSeq" id="WP_088873682.1">
    <property type="nucleotide sequence ID" value="NZ_CP022111.1"/>
</dbReference>
<dbReference type="InterPro" id="IPR035418">
    <property type="entry name" value="AraC-bd_2"/>
</dbReference>
<evidence type="ECO:0000259" key="4">
    <source>
        <dbReference type="PROSITE" id="PS01124"/>
    </source>
</evidence>
<dbReference type="PROSITE" id="PS01124">
    <property type="entry name" value="HTH_ARAC_FAMILY_2"/>
    <property type="match status" value="1"/>
</dbReference>